<dbReference type="PRINTS" id="PR00035">
    <property type="entry name" value="HTHGNTR"/>
</dbReference>
<evidence type="ECO:0000256" key="3">
    <source>
        <dbReference type="ARBA" id="ARBA00023163"/>
    </source>
</evidence>
<dbReference type="Gene3D" id="1.10.10.10">
    <property type="entry name" value="Winged helix-like DNA-binding domain superfamily/Winged helix DNA-binding domain"/>
    <property type="match status" value="1"/>
</dbReference>
<keyword evidence="2" id="KW-0238">DNA-binding</keyword>
<evidence type="ECO:0000313" key="5">
    <source>
        <dbReference type="EMBL" id="MCZ4518111.1"/>
    </source>
</evidence>
<organism evidence="5 6">
    <name type="scientific">Rhodococcus ruber</name>
    <dbReference type="NCBI Taxonomy" id="1830"/>
    <lineage>
        <taxon>Bacteria</taxon>
        <taxon>Bacillati</taxon>
        <taxon>Actinomycetota</taxon>
        <taxon>Actinomycetes</taxon>
        <taxon>Mycobacteriales</taxon>
        <taxon>Nocardiaceae</taxon>
        <taxon>Rhodococcus</taxon>
    </lineage>
</organism>
<name>A0ABT4MAW5_9NOCA</name>
<dbReference type="RefSeq" id="WP_269602810.1">
    <property type="nucleotide sequence ID" value="NZ_JAPWIJ010000002.1"/>
</dbReference>
<dbReference type="Gene3D" id="1.20.120.530">
    <property type="entry name" value="GntR ligand-binding domain-like"/>
    <property type="match status" value="1"/>
</dbReference>
<dbReference type="InterPro" id="IPR036390">
    <property type="entry name" value="WH_DNA-bd_sf"/>
</dbReference>
<dbReference type="CDD" id="cd07377">
    <property type="entry name" value="WHTH_GntR"/>
    <property type="match status" value="1"/>
</dbReference>
<dbReference type="PROSITE" id="PS50949">
    <property type="entry name" value="HTH_GNTR"/>
    <property type="match status" value="1"/>
</dbReference>
<evidence type="ECO:0000256" key="1">
    <source>
        <dbReference type="ARBA" id="ARBA00023015"/>
    </source>
</evidence>
<evidence type="ECO:0000256" key="2">
    <source>
        <dbReference type="ARBA" id="ARBA00023125"/>
    </source>
</evidence>
<evidence type="ECO:0000259" key="4">
    <source>
        <dbReference type="PROSITE" id="PS50949"/>
    </source>
</evidence>
<keyword evidence="6" id="KW-1185">Reference proteome</keyword>
<dbReference type="Proteomes" id="UP001081071">
    <property type="component" value="Unassembled WGS sequence"/>
</dbReference>
<dbReference type="Pfam" id="PF07729">
    <property type="entry name" value="FCD"/>
    <property type="match status" value="1"/>
</dbReference>
<keyword evidence="3" id="KW-0804">Transcription</keyword>
<feature type="domain" description="HTH gntR-type" evidence="4">
    <location>
        <begin position="7"/>
        <end position="75"/>
    </location>
</feature>
<dbReference type="PANTHER" id="PTHR43537:SF47">
    <property type="entry name" value="REGULATORY PROTEIN GNTR HTH"/>
    <property type="match status" value="1"/>
</dbReference>
<accession>A0ABT4MAW5</accession>
<comment type="caution">
    <text evidence="5">The sequence shown here is derived from an EMBL/GenBank/DDBJ whole genome shotgun (WGS) entry which is preliminary data.</text>
</comment>
<dbReference type="SUPFAM" id="SSF48008">
    <property type="entry name" value="GntR ligand-binding domain-like"/>
    <property type="match status" value="1"/>
</dbReference>
<reference evidence="5" key="1">
    <citation type="submission" date="2022-12" db="EMBL/GenBank/DDBJ databases">
        <authorList>
            <person name="Krivoruchko A.V."/>
            <person name="Elkin A."/>
        </authorList>
    </citation>
    <scope>NUCLEOTIDE SEQUENCE</scope>
    <source>
        <strain evidence="5">IEGM 1391</strain>
    </source>
</reference>
<dbReference type="SMART" id="SM00895">
    <property type="entry name" value="FCD"/>
    <property type="match status" value="1"/>
</dbReference>
<dbReference type="SMART" id="SM00345">
    <property type="entry name" value="HTH_GNTR"/>
    <property type="match status" value="1"/>
</dbReference>
<dbReference type="Pfam" id="PF00392">
    <property type="entry name" value="GntR"/>
    <property type="match status" value="1"/>
</dbReference>
<sequence length="229" mass="24951">MPAIRRTSLADQAAELLLARIQSGEWPIGTKLPGETTLAPMFDVGRSTMREAIRQLAGRGILVTRQGSGVFVESLDEARTEWDRVLQRVHITAVLEARLAIEGEAAALSATRRTPTDLDTIRSSLELRNAARGDAVDLVNADMAFHRSIVVASHNDILLGLFDSMAPRLRDAMIDMLRIAGAFGDKADHDTHADVVEAVAARDSQRAHALTRAHLLELSESMDRNGRGT</sequence>
<gene>
    <name evidence="5" type="ORF">O4220_06235</name>
</gene>
<dbReference type="EMBL" id="JAPWIJ010000002">
    <property type="protein sequence ID" value="MCZ4518111.1"/>
    <property type="molecule type" value="Genomic_DNA"/>
</dbReference>
<dbReference type="InterPro" id="IPR000524">
    <property type="entry name" value="Tscrpt_reg_HTH_GntR"/>
</dbReference>
<protein>
    <submittedName>
        <fullName evidence="5">FadR/GntR family transcriptional regulator</fullName>
    </submittedName>
</protein>
<keyword evidence="1" id="KW-0805">Transcription regulation</keyword>
<proteinExistence type="predicted"/>
<dbReference type="InterPro" id="IPR036388">
    <property type="entry name" value="WH-like_DNA-bd_sf"/>
</dbReference>
<dbReference type="PANTHER" id="PTHR43537">
    <property type="entry name" value="TRANSCRIPTIONAL REGULATOR, GNTR FAMILY"/>
    <property type="match status" value="1"/>
</dbReference>
<dbReference type="SUPFAM" id="SSF46785">
    <property type="entry name" value="Winged helix' DNA-binding domain"/>
    <property type="match status" value="1"/>
</dbReference>
<evidence type="ECO:0000313" key="6">
    <source>
        <dbReference type="Proteomes" id="UP001081071"/>
    </source>
</evidence>
<dbReference type="InterPro" id="IPR011711">
    <property type="entry name" value="GntR_C"/>
</dbReference>
<dbReference type="InterPro" id="IPR008920">
    <property type="entry name" value="TF_FadR/GntR_C"/>
</dbReference>